<proteinExistence type="predicted"/>
<accession>A0ACB7SJ83</accession>
<gene>
    <name evidence="1" type="ORF">HPB50_000696</name>
</gene>
<sequence>MLLVVNNCSTHDVRASLQAVALLFLLPNTTSKLQLPYLGRIVESLLTAADHPATNLLLRVSLYSALGMVKVVWLQVMATCVQNYFCKASFIDVRPDAEPKRTTLAEICGSTSSNPIWVGRSSAGMILFWQTIMPTLKNCAWMRVLQMKYAAKFGGIG</sequence>
<reference evidence="1" key="1">
    <citation type="submission" date="2020-05" db="EMBL/GenBank/DDBJ databases">
        <title>Large-scale comparative analyses of tick genomes elucidate their genetic diversity and vector capacities.</title>
        <authorList>
            <person name="Jia N."/>
            <person name="Wang J."/>
            <person name="Shi W."/>
            <person name="Du L."/>
            <person name="Sun Y."/>
            <person name="Zhan W."/>
            <person name="Jiang J."/>
            <person name="Wang Q."/>
            <person name="Zhang B."/>
            <person name="Ji P."/>
            <person name="Sakyi L.B."/>
            <person name="Cui X."/>
            <person name="Yuan T."/>
            <person name="Jiang B."/>
            <person name="Yang W."/>
            <person name="Lam T.T.-Y."/>
            <person name="Chang Q."/>
            <person name="Ding S."/>
            <person name="Wang X."/>
            <person name="Zhu J."/>
            <person name="Ruan X."/>
            <person name="Zhao L."/>
            <person name="Wei J."/>
            <person name="Que T."/>
            <person name="Du C."/>
            <person name="Cheng J."/>
            <person name="Dai P."/>
            <person name="Han X."/>
            <person name="Huang E."/>
            <person name="Gao Y."/>
            <person name="Liu J."/>
            <person name="Shao H."/>
            <person name="Ye R."/>
            <person name="Li L."/>
            <person name="Wei W."/>
            <person name="Wang X."/>
            <person name="Wang C."/>
            <person name="Yang T."/>
            <person name="Huo Q."/>
            <person name="Li W."/>
            <person name="Guo W."/>
            <person name="Chen H."/>
            <person name="Zhou L."/>
            <person name="Ni X."/>
            <person name="Tian J."/>
            <person name="Zhou Y."/>
            <person name="Sheng Y."/>
            <person name="Liu T."/>
            <person name="Pan Y."/>
            <person name="Xia L."/>
            <person name="Li J."/>
            <person name="Zhao F."/>
            <person name="Cao W."/>
        </authorList>
    </citation>
    <scope>NUCLEOTIDE SEQUENCE</scope>
    <source>
        <strain evidence="1">Hyas-2018</strain>
    </source>
</reference>
<dbReference type="Proteomes" id="UP000821845">
    <property type="component" value="Chromosome 3"/>
</dbReference>
<evidence type="ECO:0000313" key="1">
    <source>
        <dbReference type="EMBL" id="KAH6934765.1"/>
    </source>
</evidence>
<comment type="caution">
    <text evidence="1">The sequence shown here is derived from an EMBL/GenBank/DDBJ whole genome shotgun (WGS) entry which is preliminary data.</text>
</comment>
<organism evidence="1 2">
    <name type="scientific">Hyalomma asiaticum</name>
    <name type="common">Tick</name>
    <dbReference type="NCBI Taxonomy" id="266040"/>
    <lineage>
        <taxon>Eukaryota</taxon>
        <taxon>Metazoa</taxon>
        <taxon>Ecdysozoa</taxon>
        <taxon>Arthropoda</taxon>
        <taxon>Chelicerata</taxon>
        <taxon>Arachnida</taxon>
        <taxon>Acari</taxon>
        <taxon>Parasitiformes</taxon>
        <taxon>Ixodida</taxon>
        <taxon>Ixodoidea</taxon>
        <taxon>Ixodidae</taxon>
        <taxon>Hyalomminae</taxon>
        <taxon>Hyalomma</taxon>
    </lineage>
</organism>
<keyword evidence="2" id="KW-1185">Reference proteome</keyword>
<protein>
    <submittedName>
        <fullName evidence="1">Uncharacterized protein</fullName>
    </submittedName>
</protein>
<evidence type="ECO:0000313" key="2">
    <source>
        <dbReference type="Proteomes" id="UP000821845"/>
    </source>
</evidence>
<dbReference type="EMBL" id="CM023483">
    <property type="protein sequence ID" value="KAH6934765.1"/>
    <property type="molecule type" value="Genomic_DNA"/>
</dbReference>
<name>A0ACB7SJ83_HYAAI</name>